<dbReference type="EnsemblMetazoa" id="AALB014219-RA">
    <property type="protein sequence ID" value="AALB014219-PA"/>
    <property type="gene ID" value="AALB014219"/>
</dbReference>
<dbReference type="Proteomes" id="UP000069272">
    <property type="component" value="Chromosome 2R"/>
</dbReference>
<reference evidence="1" key="2">
    <citation type="submission" date="2022-08" db="UniProtKB">
        <authorList>
            <consortium name="EnsemblMetazoa"/>
        </authorList>
    </citation>
    <scope>IDENTIFICATION</scope>
    <source>
        <strain evidence="1">STECLA/ALBI9_A</strain>
    </source>
</reference>
<proteinExistence type="predicted"/>
<name>A0A182FX40_ANOAL</name>
<sequence>MQMFIDVCCERNLLNRSEGREQNKRQFKRLAVFHYSCAQDKTKEKKTNKQPNKIYI</sequence>
<evidence type="ECO:0000313" key="1">
    <source>
        <dbReference type="EnsemblMetazoa" id="AALB014219-PA"/>
    </source>
</evidence>
<dbReference type="VEuPathDB" id="VectorBase:AALB014219"/>
<organism evidence="1 2">
    <name type="scientific">Anopheles albimanus</name>
    <name type="common">New world malaria mosquito</name>
    <dbReference type="NCBI Taxonomy" id="7167"/>
    <lineage>
        <taxon>Eukaryota</taxon>
        <taxon>Metazoa</taxon>
        <taxon>Ecdysozoa</taxon>
        <taxon>Arthropoda</taxon>
        <taxon>Hexapoda</taxon>
        <taxon>Insecta</taxon>
        <taxon>Pterygota</taxon>
        <taxon>Neoptera</taxon>
        <taxon>Endopterygota</taxon>
        <taxon>Diptera</taxon>
        <taxon>Nematocera</taxon>
        <taxon>Culicoidea</taxon>
        <taxon>Culicidae</taxon>
        <taxon>Anophelinae</taxon>
        <taxon>Anopheles</taxon>
    </lineage>
</organism>
<dbReference type="AlphaFoldDB" id="A0A182FX40"/>
<accession>A0A182FX40</accession>
<keyword evidence="2" id="KW-1185">Reference proteome</keyword>
<reference evidence="1 2" key="1">
    <citation type="journal article" date="2017" name="G3 (Bethesda)">
        <title>The Physical Genome Mapping of Anopheles albimanus Corrected Scaffold Misassemblies and Identified Interarm Rearrangements in Genus Anopheles.</title>
        <authorList>
            <person name="Artemov G.N."/>
            <person name="Peery A.N."/>
            <person name="Jiang X."/>
            <person name="Tu Z."/>
            <person name="Stegniy V.N."/>
            <person name="Sharakhova M.V."/>
            <person name="Sharakhov I.V."/>
        </authorList>
    </citation>
    <scope>NUCLEOTIDE SEQUENCE [LARGE SCALE GENOMIC DNA]</scope>
    <source>
        <strain evidence="1 2">ALBI9_A</strain>
    </source>
</reference>
<evidence type="ECO:0000313" key="2">
    <source>
        <dbReference type="Proteomes" id="UP000069272"/>
    </source>
</evidence>
<protein>
    <submittedName>
        <fullName evidence="1">Uncharacterized protein</fullName>
    </submittedName>
</protein>